<accession>A0ABW0ZLG8</accession>
<dbReference type="Proteomes" id="UP001596072">
    <property type="component" value="Unassembled WGS sequence"/>
</dbReference>
<keyword evidence="3" id="KW-0285">Flavoprotein</keyword>
<dbReference type="Pfam" id="PF08031">
    <property type="entry name" value="BBE"/>
    <property type="match status" value="1"/>
</dbReference>
<reference evidence="8" key="1">
    <citation type="journal article" date="2019" name="Int. J. Syst. Evol. Microbiol.">
        <title>The Global Catalogue of Microorganisms (GCM) 10K type strain sequencing project: providing services to taxonomists for standard genome sequencing and annotation.</title>
        <authorList>
            <consortium name="The Broad Institute Genomics Platform"/>
            <consortium name="The Broad Institute Genome Sequencing Center for Infectious Disease"/>
            <person name="Wu L."/>
            <person name="Ma J."/>
        </authorList>
    </citation>
    <scope>NUCLEOTIDE SEQUENCE [LARGE SCALE GENOMIC DNA]</scope>
    <source>
        <strain evidence="8">YIM 94188</strain>
    </source>
</reference>
<keyword evidence="4" id="KW-0274">FAD</keyword>
<dbReference type="RefSeq" id="WP_206056045.1">
    <property type="nucleotide sequence ID" value="NZ_JBHSNS010000011.1"/>
</dbReference>
<name>A0ABW0ZLG8_9ACTN</name>
<proteinExistence type="inferred from homology"/>
<comment type="cofactor">
    <cofactor evidence="1">
        <name>FAD</name>
        <dbReference type="ChEBI" id="CHEBI:57692"/>
    </cofactor>
</comment>
<comment type="similarity">
    <text evidence="2">Belongs to the oxygen-dependent FAD-linked oxidoreductase family.</text>
</comment>
<dbReference type="InterPro" id="IPR016167">
    <property type="entry name" value="FAD-bd_PCMH_sub1"/>
</dbReference>
<dbReference type="Gene3D" id="3.30.43.10">
    <property type="entry name" value="Uridine Diphospho-n-acetylenolpyruvylglucosamine Reductase, domain 2"/>
    <property type="match status" value="1"/>
</dbReference>
<keyword evidence="5" id="KW-0560">Oxidoreductase</keyword>
<protein>
    <submittedName>
        <fullName evidence="7">FAD-binding oxidoreductase</fullName>
    </submittedName>
</protein>
<dbReference type="Pfam" id="PF01565">
    <property type="entry name" value="FAD_binding_4"/>
    <property type="match status" value="1"/>
</dbReference>
<evidence type="ECO:0000313" key="7">
    <source>
        <dbReference type="EMBL" id="MFC5730913.1"/>
    </source>
</evidence>
<dbReference type="InterPro" id="IPR006093">
    <property type="entry name" value="Oxy_OxRdtase_FAD_BS"/>
</dbReference>
<dbReference type="InterPro" id="IPR006094">
    <property type="entry name" value="Oxid_FAD_bind_N"/>
</dbReference>
<feature type="domain" description="FAD-binding PCMH-type" evidence="6">
    <location>
        <begin position="32"/>
        <end position="202"/>
    </location>
</feature>
<evidence type="ECO:0000313" key="8">
    <source>
        <dbReference type="Proteomes" id="UP001596072"/>
    </source>
</evidence>
<evidence type="ECO:0000256" key="1">
    <source>
        <dbReference type="ARBA" id="ARBA00001974"/>
    </source>
</evidence>
<dbReference type="InterPro" id="IPR012951">
    <property type="entry name" value="BBE"/>
</dbReference>
<dbReference type="InterPro" id="IPR016164">
    <property type="entry name" value="FAD-linked_Oxase-like_C"/>
</dbReference>
<dbReference type="InterPro" id="IPR016166">
    <property type="entry name" value="FAD-bd_PCMH"/>
</dbReference>
<organism evidence="7 8">
    <name type="scientific">Nocardioides vastitatis</name>
    <dbReference type="NCBI Taxonomy" id="2568655"/>
    <lineage>
        <taxon>Bacteria</taxon>
        <taxon>Bacillati</taxon>
        <taxon>Actinomycetota</taxon>
        <taxon>Actinomycetes</taxon>
        <taxon>Propionibacteriales</taxon>
        <taxon>Nocardioidaceae</taxon>
        <taxon>Nocardioides</taxon>
    </lineage>
</organism>
<gene>
    <name evidence="7" type="ORF">ACFPQB_18475</name>
</gene>
<dbReference type="PROSITE" id="PS51387">
    <property type="entry name" value="FAD_PCMH"/>
    <property type="match status" value="1"/>
</dbReference>
<evidence type="ECO:0000259" key="6">
    <source>
        <dbReference type="PROSITE" id="PS51387"/>
    </source>
</evidence>
<sequence length="457" mass="49661">MGGMEIPGFRGRVLTSSDAAFDDARRIWNGAIDRKPALIAQCTEAADVIAAVRHARQHELLVSVRGGGHGVAGHAMNDGGIVVDLSQMRGVRVDPESRTAVGEPGLLWGDFDQATQAVGLATTGGIVTHTGIAGLTLGGGIGWLMRAYGTTADNLIAADVVTADGTLVHASEQDDPELLWGLRGGGGNFGVVTRFSYRLHQLGPNVLAGPVVWPMEDAPEVMRFYREFCASAPNQLTTITQYRTLPAFPIFPARFHGRKVLQIGSVWAGDIAEGQRILAPLRGFGKPLFDLVAPKPYVANQSANDKAVPHGWHYYWKSTDLPDLDDEMIDIITEHSLRMRSPRSYSILFQLGGAVASAGEDDTAYSHRAASFNLNINGVWLPDEDRGAEESAWTRGLFDALQPFHYGVYVNFLMDEGPERVRQAYGEAKHRRLVALKDLLDPDNVFRLNQNIAPSAV</sequence>
<evidence type="ECO:0000256" key="3">
    <source>
        <dbReference type="ARBA" id="ARBA00022630"/>
    </source>
</evidence>
<dbReference type="SUPFAM" id="SSF55103">
    <property type="entry name" value="FAD-linked oxidases, C-terminal domain"/>
    <property type="match status" value="1"/>
</dbReference>
<evidence type="ECO:0000256" key="2">
    <source>
        <dbReference type="ARBA" id="ARBA00005466"/>
    </source>
</evidence>
<dbReference type="SUPFAM" id="SSF56176">
    <property type="entry name" value="FAD-binding/transporter-associated domain-like"/>
    <property type="match status" value="1"/>
</dbReference>
<dbReference type="Gene3D" id="3.30.465.10">
    <property type="match status" value="1"/>
</dbReference>
<evidence type="ECO:0000256" key="4">
    <source>
        <dbReference type="ARBA" id="ARBA00022827"/>
    </source>
</evidence>
<dbReference type="EMBL" id="JBHSNS010000011">
    <property type="protein sequence ID" value="MFC5730913.1"/>
    <property type="molecule type" value="Genomic_DNA"/>
</dbReference>
<dbReference type="Gene3D" id="3.40.462.20">
    <property type="match status" value="1"/>
</dbReference>
<keyword evidence="8" id="KW-1185">Reference proteome</keyword>
<dbReference type="InterPro" id="IPR016169">
    <property type="entry name" value="FAD-bd_PCMH_sub2"/>
</dbReference>
<dbReference type="PANTHER" id="PTHR42973">
    <property type="entry name" value="BINDING OXIDOREDUCTASE, PUTATIVE (AFU_ORTHOLOGUE AFUA_1G17690)-RELATED"/>
    <property type="match status" value="1"/>
</dbReference>
<comment type="caution">
    <text evidence="7">The sequence shown here is derived from an EMBL/GenBank/DDBJ whole genome shotgun (WGS) entry which is preliminary data.</text>
</comment>
<dbReference type="InterPro" id="IPR036318">
    <property type="entry name" value="FAD-bd_PCMH-like_sf"/>
</dbReference>
<evidence type="ECO:0000256" key="5">
    <source>
        <dbReference type="ARBA" id="ARBA00023002"/>
    </source>
</evidence>
<dbReference type="PROSITE" id="PS00862">
    <property type="entry name" value="OX2_COVAL_FAD"/>
    <property type="match status" value="1"/>
</dbReference>
<dbReference type="PANTHER" id="PTHR42973:SF39">
    <property type="entry name" value="FAD-BINDING PCMH-TYPE DOMAIN-CONTAINING PROTEIN"/>
    <property type="match status" value="1"/>
</dbReference>
<dbReference type="InterPro" id="IPR050416">
    <property type="entry name" value="FAD-linked_Oxidoreductase"/>
</dbReference>